<dbReference type="EMBL" id="WJMZ01000002">
    <property type="protein sequence ID" value="MRG83198.1"/>
    <property type="molecule type" value="Genomic_DNA"/>
</dbReference>
<dbReference type="CDD" id="cd00093">
    <property type="entry name" value="HTH_XRE"/>
    <property type="match status" value="1"/>
</dbReference>
<dbReference type="RefSeq" id="WP_153706000.1">
    <property type="nucleotide sequence ID" value="NZ_JAFFPO010000015.1"/>
</dbReference>
<dbReference type="InterPro" id="IPR010982">
    <property type="entry name" value="Lambda_DNA-bd_dom_sf"/>
</dbReference>
<comment type="caution">
    <text evidence="2">The sequence shown here is derived from an EMBL/GenBank/DDBJ whole genome shotgun (WGS) entry which is preliminary data.</text>
</comment>
<protein>
    <submittedName>
        <fullName evidence="2">DUF739 family protein</fullName>
    </submittedName>
</protein>
<evidence type="ECO:0000313" key="2">
    <source>
        <dbReference type="EMBL" id="MRG83198.1"/>
    </source>
</evidence>
<dbReference type="Pfam" id="PF05339">
    <property type="entry name" value="DUF739"/>
    <property type="match status" value="1"/>
</dbReference>
<gene>
    <name evidence="2" type="ORF">GIX80_02140</name>
</gene>
<dbReference type="Gene3D" id="1.10.260.40">
    <property type="entry name" value="lambda repressor-like DNA-binding domains"/>
    <property type="match status" value="1"/>
</dbReference>
<dbReference type="GO" id="GO:0003677">
    <property type="term" value="F:DNA binding"/>
    <property type="evidence" value="ECO:0007669"/>
    <property type="project" value="InterPro"/>
</dbReference>
<dbReference type="InterPro" id="IPR001387">
    <property type="entry name" value="Cro/C1-type_HTH"/>
</dbReference>
<evidence type="ECO:0000313" key="3">
    <source>
        <dbReference type="Proteomes" id="UP000441557"/>
    </source>
</evidence>
<dbReference type="Proteomes" id="UP000441557">
    <property type="component" value="Unassembled WGS sequence"/>
</dbReference>
<feature type="domain" description="HTH cro/C1-type" evidence="1">
    <location>
        <begin position="12"/>
        <end position="68"/>
    </location>
</feature>
<dbReference type="PROSITE" id="PS50943">
    <property type="entry name" value="HTH_CROC1"/>
    <property type="match status" value="1"/>
</dbReference>
<reference evidence="2 3" key="1">
    <citation type="submission" date="2019-11" db="EMBL/GenBank/DDBJ databases">
        <title>Draft genome sequence of 12 host-associated Lactobacillus reuteri rodent strains.</title>
        <authorList>
            <person name="Zhang S."/>
            <person name="Ozcam M."/>
            <person name="Van Pijkeren J.P."/>
        </authorList>
    </citation>
    <scope>NUCLEOTIDE SEQUENCE [LARGE SCALE GENOMIC DNA]</scope>
    <source>
        <strain evidence="2 3">L1604-1</strain>
    </source>
</reference>
<dbReference type="AlphaFoldDB" id="A0AB36AEX8"/>
<evidence type="ECO:0000259" key="1">
    <source>
        <dbReference type="PROSITE" id="PS50943"/>
    </source>
</evidence>
<organism evidence="2 3">
    <name type="scientific">Limosilactobacillus reuteri</name>
    <name type="common">Lactobacillus reuteri</name>
    <dbReference type="NCBI Taxonomy" id="1598"/>
    <lineage>
        <taxon>Bacteria</taxon>
        <taxon>Bacillati</taxon>
        <taxon>Bacillota</taxon>
        <taxon>Bacilli</taxon>
        <taxon>Lactobacillales</taxon>
        <taxon>Lactobacillaceae</taxon>
        <taxon>Limosilactobacillus</taxon>
    </lineage>
</organism>
<accession>A0AB36AEX8</accession>
<name>A0AB36AEX8_LIMRT</name>
<dbReference type="InterPro" id="IPR008003">
    <property type="entry name" value="DUF739"/>
</dbReference>
<proteinExistence type="predicted"/>
<dbReference type="SUPFAM" id="SSF47413">
    <property type="entry name" value="lambda repressor-like DNA-binding domains"/>
    <property type="match status" value="1"/>
</dbReference>
<sequence length="84" mass="9559">MVDLIDYDYSKLKGRIAEKNYTMKSLAKAAAIGRTSLSMKLNNHTTAGFNQKEMQRIANVLDINLSDISDYFFVSPVQKNVQKR</sequence>